<dbReference type="Proteomes" id="UP001500618">
    <property type="component" value="Unassembled WGS sequence"/>
</dbReference>
<evidence type="ECO:0000313" key="2">
    <source>
        <dbReference type="EMBL" id="GAA1702866.1"/>
    </source>
</evidence>
<sequence>MVQNSVAVLFKGDTRCRDAIRDVYRAAVSTMLRNVVRHSSTTAHTGRIRQRRHDDVARSGTPTIRMVRSHQPAAYAPTARPDIAVSGR</sequence>
<reference evidence="3" key="1">
    <citation type="journal article" date="2019" name="Int. J. Syst. Evol. Microbiol.">
        <title>The Global Catalogue of Microorganisms (GCM) 10K type strain sequencing project: providing services to taxonomists for standard genome sequencing and annotation.</title>
        <authorList>
            <consortium name="The Broad Institute Genomics Platform"/>
            <consortium name="The Broad Institute Genome Sequencing Center for Infectious Disease"/>
            <person name="Wu L."/>
            <person name="Ma J."/>
        </authorList>
    </citation>
    <scope>NUCLEOTIDE SEQUENCE [LARGE SCALE GENOMIC DNA]</scope>
    <source>
        <strain evidence="3">JCM 14718</strain>
    </source>
</reference>
<accession>A0ABP4UGB0</accession>
<organism evidence="2 3">
    <name type="scientific">Fodinicola feengrottensis</name>
    <dbReference type="NCBI Taxonomy" id="435914"/>
    <lineage>
        <taxon>Bacteria</taxon>
        <taxon>Bacillati</taxon>
        <taxon>Actinomycetota</taxon>
        <taxon>Actinomycetes</taxon>
        <taxon>Mycobacteriales</taxon>
        <taxon>Fodinicola</taxon>
    </lineage>
</organism>
<feature type="region of interest" description="Disordered" evidence="1">
    <location>
        <begin position="38"/>
        <end position="58"/>
    </location>
</feature>
<dbReference type="EMBL" id="BAAANY010000026">
    <property type="protein sequence ID" value="GAA1702866.1"/>
    <property type="molecule type" value="Genomic_DNA"/>
</dbReference>
<comment type="caution">
    <text evidence="2">The sequence shown here is derived from an EMBL/GenBank/DDBJ whole genome shotgun (WGS) entry which is preliminary data.</text>
</comment>
<evidence type="ECO:0000256" key="1">
    <source>
        <dbReference type="SAM" id="MobiDB-lite"/>
    </source>
</evidence>
<protein>
    <submittedName>
        <fullName evidence="2">Uncharacterized protein</fullName>
    </submittedName>
</protein>
<gene>
    <name evidence="2" type="ORF">GCM10009765_60340</name>
</gene>
<keyword evidence="3" id="KW-1185">Reference proteome</keyword>
<name>A0ABP4UGB0_9ACTN</name>
<proteinExistence type="predicted"/>
<evidence type="ECO:0000313" key="3">
    <source>
        <dbReference type="Proteomes" id="UP001500618"/>
    </source>
</evidence>